<dbReference type="GeneID" id="7451908"/>
<organism evidence="10 11">
    <name type="scientific">Thalassiosira pseudonana</name>
    <name type="common">Marine diatom</name>
    <name type="synonym">Cyclotella nana</name>
    <dbReference type="NCBI Taxonomy" id="35128"/>
    <lineage>
        <taxon>Eukaryota</taxon>
        <taxon>Sar</taxon>
        <taxon>Stramenopiles</taxon>
        <taxon>Ochrophyta</taxon>
        <taxon>Bacillariophyta</taxon>
        <taxon>Coscinodiscophyceae</taxon>
        <taxon>Thalassiosirophycidae</taxon>
        <taxon>Thalassiosirales</taxon>
        <taxon>Thalassiosiraceae</taxon>
        <taxon>Thalassiosira</taxon>
    </lineage>
</organism>
<evidence type="ECO:0000313" key="10">
    <source>
        <dbReference type="EMBL" id="EED93430.1"/>
    </source>
</evidence>
<evidence type="ECO:0000256" key="8">
    <source>
        <dbReference type="SAM" id="MobiDB-lite"/>
    </source>
</evidence>
<evidence type="ECO:0000256" key="7">
    <source>
        <dbReference type="RuleBase" id="RU079119"/>
    </source>
</evidence>
<evidence type="ECO:0000256" key="1">
    <source>
        <dbReference type="ARBA" id="ARBA00004141"/>
    </source>
</evidence>
<comment type="catalytic activity">
    <reaction evidence="7">
        <text>L-cysteinyl-[protein] + hexadecanoyl-CoA = S-hexadecanoyl-L-cysteinyl-[protein] + CoA</text>
        <dbReference type="Rhea" id="RHEA:36683"/>
        <dbReference type="Rhea" id="RHEA-COMP:10131"/>
        <dbReference type="Rhea" id="RHEA-COMP:11032"/>
        <dbReference type="ChEBI" id="CHEBI:29950"/>
        <dbReference type="ChEBI" id="CHEBI:57287"/>
        <dbReference type="ChEBI" id="CHEBI:57379"/>
        <dbReference type="ChEBI" id="CHEBI:74151"/>
        <dbReference type="EC" id="2.3.1.225"/>
    </reaction>
</comment>
<evidence type="ECO:0000313" key="11">
    <source>
        <dbReference type="Proteomes" id="UP000001449"/>
    </source>
</evidence>
<feature type="domain" description="Palmitoyltransferase DHHC" evidence="9">
    <location>
        <begin position="117"/>
        <end position="260"/>
    </location>
</feature>
<keyword evidence="3 7" id="KW-0812">Transmembrane</keyword>
<evidence type="ECO:0000256" key="3">
    <source>
        <dbReference type="ARBA" id="ARBA00022692"/>
    </source>
</evidence>
<reference evidence="10 11" key="2">
    <citation type="journal article" date="2008" name="Nature">
        <title>The Phaeodactylum genome reveals the evolutionary history of diatom genomes.</title>
        <authorList>
            <person name="Bowler C."/>
            <person name="Allen A.E."/>
            <person name="Badger J.H."/>
            <person name="Grimwood J."/>
            <person name="Jabbari K."/>
            <person name="Kuo A."/>
            <person name="Maheswari U."/>
            <person name="Martens C."/>
            <person name="Maumus F."/>
            <person name="Otillar R.P."/>
            <person name="Rayko E."/>
            <person name="Salamov A."/>
            <person name="Vandepoele K."/>
            <person name="Beszteri B."/>
            <person name="Gruber A."/>
            <person name="Heijde M."/>
            <person name="Katinka M."/>
            <person name="Mock T."/>
            <person name="Valentin K."/>
            <person name="Verret F."/>
            <person name="Berges J.A."/>
            <person name="Brownlee C."/>
            <person name="Cadoret J.P."/>
            <person name="Chiovitti A."/>
            <person name="Choi C.J."/>
            <person name="Coesel S."/>
            <person name="De Martino A."/>
            <person name="Detter J.C."/>
            <person name="Durkin C."/>
            <person name="Falciatore A."/>
            <person name="Fournet J."/>
            <person name="Haruta M."/>
            <person name="Huysman M.J."/>
            <person name="Jenkins B.D."/>
            <person name="Jiroutova K."/>
            <person name="Jorgensen R.E."/>
            <person name="Joubert Y."/>
            <person name="Kaplan A."/>
            <person name="Kroger N."/>
            <person name="Kroth P.G."/>
            <person name="La Roche J."/>
            <person name="Lindquist E."/>
            <person name="Lommer M."/>
            <person name="Martin-Jezequel V."/>
            <person name="Lopez P.J."/>
            <person name="Lucas S."/>
            <person name="Mangogna M."/>
            <person name="McGinnis K."/>
            <person name="Medlin L.K."/>
            <person name="Montsant A."/>
            <person name="Oudot-Le Secq M.P."/>
            <person name="Napoli C."/>
            <person name="Obornik M."/>
            <person name="Parker M.S."/>
            <person name="Petit J.L."/>
            <person name="Porcel B.M."/>
            <person name="Poulsen N."/>
            <person name="Robison M."/>
            <person name="Rychlewski L."/>
            <person name="Rynearson T.A."/>
            <person name="Schmutz J."/>
            <person name="Shapiro H."/>
            <person name="Siaut M."/>
            <person name="Stanley M."/>
            <person name="Sussman M.R."/>
            <person name="Taylor A.R."/>
            <person name="Vardi A."/>
            <person name="von Dassow P."/>
            <person name="Vyverman W."/>
            <person name="Willis A."/>
            <person name="Wyrwicz L.S."/>
            <person name="Rokhsar D.S."/>
            <person name="Weissenbach J."/>
            <person name="Armbrust E.V."/>
            <person name="Green B.R."/>
            <person name="Van de Peer Y."/>
            <person name="Grigoriev I.V."/>
        </authorList>
    </citation>
    <scope>NUCLEOTIDE SEQUENCE [LARGE SCALE GENOMIC DNA]</scope>
    <source>
        <strain evidence="10 11">CCMP1335</strain>
    </source>
</reference>
<dbReference type="KEGG" id="tps:THAPSDRAFT_4674"/>
<evidence type="ECO:0000256" key="2">
    <source>
        <dbReference type="ARBA" id="ARBA00022679"/>
    </source>
</evidence>
<dbReference type="PANTHER" id="PTHR22883:SF203">
    <property type="entry name" value="PALMITOYLTRANSFERASE"/>
    <property type="match status" value="1"/>
</dbReference>
<dbReference type="Pfam" id="PF01529">
    <property type="entry name" value="DHHC"/>
    <property type="match status" value="1"/>
</dbReference>
<evidence type="ECO:0000256" key="5">
    <source>
        <dbReference type="ARBA" id="ARBA00023136"/>
    </source>
</evidence>
<feature type="transmembrane region" description="Helical" evidence="7">
    <location>
        <begin position="171"/>
        <end position="192"/>
    </location>
</feature>
<feature type="region of interest" description="Disordered" evidence="8">
    <location>
        <begin position="323"/>
        <end position="460"/>
    </location>
</feature>
<dbReference type="GO" id="GO:0005794">
    <property type="term" value="C:Golgi apparatus"/>
    <property type="evidence" value="ECO:0000318"/>
    <property type="project" value="GO_Central"/>
</dbReference>
<dbReference type="Proteomes" id="UP000001449">
    <property type="component" value="Chromosome 4"/>
</dbReference>
<proteinExistence type="inferred from homology"/>
<evidence type="ECO:0000259" key="9">
    <source>
        <dbReference type="Pfam" id="PF01529"/>
    </source>
</evidence>
<dbReference type="PANTHER" id="PTHR22883">
    <property type="entry name" value="ZINC FINGER DHHC DOMAIN CONTAINING PROTEIN"/>
    <property type="match status" value="1"/>
</dbReference>
<dbReference type="AlphaFoldDB" id="B8BZZ0"/>
<dbReference type="InterPro" id="IPR039859">
    <property type="entry name" value="PFA4/ZDH16/20/ERF2-like"/>
</dbReference>
<feature type="transmembrane region" description="Helical" evidence="7">
    <location>
        <begin position="39"/>
        <end position="61"/>
    </location>
</feature>
<comment type="similarity">
    <text evidence="7">Belongs to the DHHC palmitoyltransferase family.</text>
</comment>
<dbReference type="GO" id="GO:0016020">
    <property type="term" value="C:membrane"/>
    <property type="evidence" value="ECO:0007669"/>
    <property type="project" value="UniProtKB-SubCell"/>
</dbReference>
<name>B8BZZ0_THAPS</name>
<dbReference type="eggNOG" id="KOG1311">
    <property type="taxonomic scope" value="Eukaryota"/>
</dbReference>
<protein>
    <recommendedName>
        <fullName evidence="7">Palmitoyltransferase</fullName>
        <ecNumber evidence="7">2.3.1.225</ecNumber>
    </recommendedName>
</protein>
<dbReference type="OMA" id="NANTARN"/>
<dbReference type="InParanoid" id="B8BZZ0"/>
<dbReference type="PaxDb" id="35128-Thaps4674"/>
<keyword evidence="6 7" id="KW-0012">Acyltransferase</keyword>
<comment type="domain">
    <text evidence="7">The DHHC domain is required for palmitoyltransferase activity.</text>
</comment>
<dbReference type="GO" id="GO:0006612">
    <property type="term" value="P:protein targeting to membrane"/>
    <property type="evidence" value="ECO:0000318"/>
    <property type="project" value="GO_Central"/>
</dbReference>
<keyword evidence="2 7" id="KW-0808">Transferase</keyword>
<dbReference type="STRING" id="35128.B8BZZ0"/>
<gene>
    <name evidence="10" type="ORF">THAPSDRAFT_4674</name>
</gene>
<keyword evidence="5 7" id="KW-0472">Membrane</keyword>
<dbReference type="EMBL" id="CM000641">
    <property type="protein sequence ID" value="EED93430.1"/>
    <property type="molecule type" value="Genomic_DNA"/>
</dbReference>
<keyword evidence="11" id="KW-1185">Reference proteome</keyword>
<keyword evidence="4 7" id="KW-1133">Transmembrane helix</keyword>
<dbReference type="GO" id="GO:0019706">
    <property type="term" value="F:protein-cysteine S-palmitoyltransferase activity"/>
    <property type="evidence" value="ECO:0000318"/>
    <property type="project" value="GO_Central"/>
</dbReference>
<feature type="compositionally biased region" description="Basic and acidic residues" evidence="8">
    <location>
        <begin position="429"/>
        <end position="440"/>
    </location>
</feature>
<comment type="subcellular location">
    <subcellularLocation>
        <location evidence="1">Membrane</location>
        <topology evidence="1">Multi-pass membrane protein</topology>
    </subcellularLocation>
</comment>
<dbReference type="EC" id="2.3.1.225" evidence="7"/>
<sequence>MRRTNGFQKPYNPMQIGTWILLPILLFQFLFFASPILPLAASVPCTIALFACGWCPAYYAYKCCGTDPIDERLRRHLNQVEGVDANGGNGNDTIDTDVDHQSRQHPTNGGGVDEGPIKFCWVCGIDVHELSMHCKFCDKCVSKFDHHCHWLNTCVGKANYDYFFKTVGSTLALVVVHGGVLAGVVVTFFVQFMQERTGSGPGGAILDRANDWFGADIGLVVAGVNVFFLIVDGVCASLIGQLFLFHIRLRHEGITTYSYIVRDGQRKCEAQRIKMDLERRRITAVETAKSEGKTIRKWRLMAAGCPHVGEVVCSPFDPLRLEDKKSKQKPMQQHGDVELGSDQNNKQEESTMENESSQEERNVPVTLGECATPSPCGYDEPDHISSQKQSGVDGNDAATLQNKTSGDEIVNPANDNTTVPSALQAAMNQKRDQQHSESDVSAKSVEFLTISSQNGKDKAT</sequence>
<dbReference type="PROSITE" id="PS50216">
    <property type="entry name" value="DHHC"/>
    <property type="match status" value="1"/>
</dbReference>
<dbReference type="InterPro" id="IPR001594">
    <property type="entry name" value="Palmitoyltrfase_DHHC"/>
</dbReference>
<dbReference type="GO" id="GO:0005783">
    <property type="term" value="C:endoplasmic reticulum"/>
    <property type="evidence" value="ECO:0000318"/>
    <property type="project" value="GO_Central"/>
</dbReference>
<feature type="transmembrane region" description="Helical" evidence="7">
    <location>
        <begin position="12"/>
        <end position="33"/>
    </location>
</feature>
<evidence type="ECO:0000256" key="4">
    <source>
        <dbReference type="ARBA" id="ARBA00022989"/>
    </source>
</evidence>
<reference evidence="10 11" key="1">
    <citation type="journal article" date="2004" name="Science">
        <title>The genome of the diatom Thalassiosira pseudonana: ecology, evolution, and metabolism.</title>
        <authorList>
            <person name="Armbrust E.V."/>
            <person name="Berges J.A."/>
            <person name="Bowler C."/>
            <person name="Green B.R."/>
            <person name="Martinez D."/>
            <person name="Putnam N.H."/>
            <person name="Zhou S."/>
            <person name="Allen A.E."/>
            <person name="Apt K.E."/>
            <person name="Bechner M."/>
            <person name="Brzezinski M.A."/>
            <person name="Chaal B.K."/>
            <person name="Chiovitti A."/>
            <person name="Davis A.K."/>
            <person name="Demarest M.S."/>
            <person name="Detter J.C."/>
            <person name="Glavina T."/>
            <person name="Goodstein D."/>
            <person name="Hadi M.Z."/>
            <person name="Hellsten U."/>
            <person name="Hildebrand M."/>
            <person name="Jenkins B.D."/>
            <person name="Jurka J."/>
            <person name="Kapitonov V.V."/>
            <person name="Kroger N."/>
            <person name="Lau W.W."/>
            <person name="Lane T.W."/>
            <person name="Larimer F.W."/>
            <person name="Lippmeier J.C."/>
            <person name="Lucas S."/>
            <person name="Medina M."/>
            <person name="Montsant A."/>
            <person name="Obornik M."/>
            <person name="Parker M.S."/>
            <person name="Palenik B."/>
            <person name="Pazour G.J."/>
            <person name="Richardson P.M."/>
            <person name="Rynearson T.A."/>
            <person name="Saito M.A."/>
            <person name="Schwartz D.C."/>
            <person name="Thamatrakoln K."/>
            <person name="Valentin K."/>
            <person name="Vardi A."/>
            <person name="Wilkerson F.P."/>
            <person name="Rokhsar D.S."/>
        </authorList>
    </citation>
    <scope>NUCLEOTIDE SEQUENCE [LARGE SCALE GENOMIC DNA]</scope>
    <source>
        <strain evidence="10 11">CCMP1335</strain>
    </source>
</reference>
<dbReference type="HOGENOM" id="CLU_595172_0_0_1"/>
<accession>B8BZZ0</accession>
<feature type="region of interest" description="Disordered" evidence="8">
    <location>
        <begin position="84"/>
        <end position="110"/>
    </location>
</feature>
<feature type="transmembrane region" description="Helical" evidence="7">
    <location>
        <begin position="212"/>
        <end position="245"/>
    </location>
</feature>
<evidence type="ECO:0000256" key="6">
    <source>
        <dbReference type="ARBA" id="ARBA00023315"/>
    </source>
</evidence>
<dbReference type="RefSeq" id="XP_002289893.1">
    <property type="nucleotide sequence ID" value="XM_002289857.1"/>
</dbReference>
<feature type="compositionally biased region" description="Polar residues" evidence="8">
    <location>
        <begin position="386"/>
        <end position="404"/>
    </location>
</feature>